<feature type="transmembrane region" description="Helical" evidence="8">
    <location>
        <begin position="318"/>
        <end position="343"/>
    </location>
</feature>
<feature type="transmembrane region" description="Helical" evidence="8">
    <location>
        <begin position="355"/>
        <end position="376"/>
    </location>
</feature>
<dbReference type="InterPro" id="IPR003445">
    <property type="entry name" value="Cat_transpt"/>
</dbReference>
<evidence type="ECO:0000256" key="3">
    <source>
        <dbReference type="ARBA" id="ARBA00022475"/>
    </source>
</evidence>
<dbReference type="PANTHER" id="PTHR32024:SF1">
    <property type="entry name" value="KTR SYSTEM POTASSIUM UPTAKE PROTEIN B"/>
    <property type="match status" value="1"/>
</dbReference>
<dbReference type="Pfam" id="PF02386">
    <property type="entry name" value="TrkH"/>
    <property type="match status" value="1"/>
</dbReference>
<keyword evidence="3" id="KW-1003">Cell membrane</keyword>
<dbReference type="PANTHER" id="PTHR32024">
    <property type="entry name" value="TRK SYSTEM POTASSIUM UPTAKE PROTEIN TRKG-RELATED"/>
    <property type="match status" value="1"/>
</dbReference>
<dbReference type="EMBL" id="RCHT01000019">
    <property type="protein sequence ID" value="RLL09693.1"/>
    <property type="molecule type" value="Genomic_DNA"/>
</dbReference>
<evidence type="ECO:0000256" key="5">
    <source>
        <dbReference type="ARBA" id="ARBA00022989"/>
    </source>
</evidence>
<protein>
    <recommendedName>
        <fullName evidence="11">Potassium transporter Trk</fullName>
    </recommendedName>
</protein>
<feature type="transmembrane region" description="Helical" evidence="8">
    <location>
        <begin position="163"/>
        <end position="182"/>
    </location>
</feature>
<feature type="transmembrane region" description="Helical" evidence="8">
    <location>
        <begin position="98"/>
        <end position="119"/>
    </location>
</feature>
<feature type="transmembrane region" description="Helical" evidence="8">
    <location>
        <begin position="194"/>
        <end position="218"/>
    </location>
</feature>
<evidence type="ECO:0000256" key="1">
    <source>
        <dbReference type="ARBA" id="ARBA00004651"/>
    </source>
</evidence>
<reference evidence="9 10" key="1">
    <citation type="submission" date="2018-10" db="EMBL/GenBank/DDBJ databases">
        <title>Anaerotruncus faecis sp. nov., isolated from human feces.</title>
        <authorList>
            <person name="Wang Y.-J."/>
        </authorList>
    </citation>
    <scope>NUCLEOTIDE SEQUENCE [LARGE SCALE GENOMIC DNA]</scope>
    <source>
        <strain evidence="9 10">22A2-44</strain>
    </source>
</reference>
<dbReference type="Proteomes" id="UP000276301">
    <property type="component" value="Unassembled WGS sequence"/>
</dbReference>
<gene>
    <name evidence="9" type="ORF">D4A47_09885</name>
</gene>
<keyword evidence="10" id="KW-1185">Reference proteome</keyword>
<dbReference type="GO" id="GO:0030001">
    <property type="term" value="P:metal ion transport"/>
    <property type="evidence" value="ECO:0007669"/>
    <property type="project" value="UniProtKB-ARBA"/>
</dbReference>
<evidence type="ECO:0008006" key="11">
    <source>
        <dbReference type="Google" id="ProtNLM"/>
    </source>
</evidence>
<dbReference type="GO" id="GO:0008324">
    <property type="term" value="F:monoatomic cation transmembrane transporter activity"/>
    <property type="evidence" value="ECO:0007669"/>
    <property type="project" value="InterPro"/>
</dbReference>
<keyword evidence="7 8" id="KW-0472">Membrane</keyword>
<sequence>MLPVSSRAGAFTPFLDCLFTATSSTCVTGLVVHDTYAYWSAFGQCVILALIQIGGLGLVTLTTFFNIAIGRKLGLRGMHLAQESVASTGPDINQLMKVVMITALTVETAGALLLATVFVPEFGAEGIFISVFTSVSAFCNAGFDIFGRAEPYVSLTGYVGNPIVVGTVGLLIIVGGIGFIVIHDLLQYRRTKKLLLHTRIVIVSTVSLILVGMAFTAVCEWNNPFTLGGLSGTGERLGAAWFHSVSCRTAGFNVFPLEPMHDITKILSSLLMFVGAAPGSTGGGIKCTTFAVIFMTVYSVVRGDEDTVIFRRKVEKSAVYKSLAVMILGILAVTITAACIVATMSGTHAVTGVDALFESVSAFATVGLSAGISAVASTLSRILLIFEMYIGRLGPVTFFLALAMRPTANRKEILPVGKIQIG</sequence>
<evidence type="ECO:0000313" key="9">
    <source>
        <dbReference type="EMBL" id="RLL09693.1"/>
    </source>
</evidence>
<evidence type="ECO:0000256" key="2">
    <source>
        <dbReference type="ARBA" id="ARBA00022448"/>
    </source>
</evidence>
<dbReference type="AlphaFoldDB" id="A0A498CZ95"/>
<keyword evidence="6" id="KW-0406">Ion transport</keyword>
<organism evidence="9 10">
    <name type="scientific">Anaerotruncus massiliensis</name>
    <name type="common">ex Liu et al. 2021</name>
    <dbReference type="NCBI Taxonomy" id="2321404"/>
    <lineage>
        <taxon>Bacteria</taxon>
        <taxon>Bacillati</taxon>
        <taxon>Bacillota</taxon>
        <taxon>Clostridia</taxon>
        <taxon>Eubacteriales</taxon>
        <taxon>Oscillospiraceae</taxon>
        <taxon>Anaerotruncus</taxon>
    </lineage>
</organism>
<evidence type="ECO:0000256" key="8">
    <source>
        <dbReference type="SAM" id="Phobius"/>
    </source>
</evidence>
<evidence type="ECO:0000256" key="7">
    <source>
        <dbReference type="ARBA" id="ARBA00023136"/>
    </source>
</evidence>
<evidence type="ECO:0000256" key="4">
    <source>
        <dbReference type="ARBA" id="ARBA00022692"/>
    </source>
</evidence>
<evidence type="ECO:0000256" key="6">
    <source>
        <dbReference type="ARBA" id="ARBA00023065"/>
    </source>
</evidence>
<proteinExistence type="predicted"/>
<keyword evidence="2" id="KW-0813">Transport</keyword>
<keyword evidence="4 8" id="KW-0812">Transmembrane</keyword>
<comment type="caution">
    <text evidence="9">The sequence shown here is derived from an EMBL/GenBank/DDBJ whole genome shotgun (WGS) entry which is preliminary data.</text>
</comment>
<evidence type="ECO:0000313" key="10">
    <source>
        <dbReference type="Proteomes" id="UP000276301"/>
    </source>
</evidence>
<keyword evidence="5 8" id="KW-1133">Transmembrane helix</keyword>
<name>A0A498CZ95_9FIRM</name>
<feature type="transmembrane region" description="Helical" evidence="8">
    <location>
        <begin position="45"/>
        <end position="69"/>
    </location>
</feature>
<dbReference type="GO" id="GO:0005886">
    <property type="term" value="C:plasma membrane"/>
    <property type="evidence" value="ECO:0007669"/>
    <property type="project" value="UniProtKB-SubCell"/>
</dbReference>
<feature type="transmembrane region" description="Helical" evidence="8">
    <location>
        <begin position="126"/>
        <end position="143"/>
    </location>
</feature>
<comment type="subcellular location">
    <subcellularLocation>
        <location evidence="1">Cell membrane</location>
        <topology evidence="1">Multi-pass membrane protein</topology>
    </subcellularLocation>
</comment>
<accession>A0A498CZ95</accession>
<feature type="transmembrane region" description="Helical" evidence="8">
    <location>
        <begin position="12"/>
        <end position="33"/>
    </location>
</feature>
<feature type="transmembrane region" description="Helical" evidence="8">
    <location>
        <begin position="269"/>
        <end position="298"/>
    </location>
</feature>